<reference evidence="2" key="1">
    <citation type="submission" date="2018-12" db="EMBL/GenBank/DDBJ databases">
        <authorList>
            <person name="Will S."/>
            <person name="Neumann-Schaal M."/>
            <person name="Henke P."/>
        </authorList>
    </citation>
    <scope>NUCLEOTIDE SEQUENCE</scope>
    <source>
        <strain evidence="2">PCC 7102</strain>
    </source>
</reference>
<dbReference type="InterPro" id="IPR016181">
    <property type="entry name" value="Acyl_CoA_acyltransferase"/>
</dbReference>
<gene>
    <name evidence="2" type="ORF">DSM106972_008070</name>
</gene>
<dbReference type="CDD" id="cd04301">
    <property type="entry name" value="NAT_SF"/>
    <property type="match status" value="1"/>
</dbReference>
<dbReference type="EMBL" id="RSCL01000001">
    <property type="protein sequence ID" value="RUT10312.1"/>
    <property type="molecule type" value="Genomic_DNA"/>
</dbReference>
<accession>A0A433VW53</accession>
<keyword evidence="3" id="KW-1185">Reference proteome</keyword>
<dbReference type="InterPro" id="IPR000182">
    <property type="entry name" value="GNAT_dom"/>
</dbReference>
<dbReference type="PROSITE" id="PS51186">
    <property type="entry name" value="GNAT"/>
    <property type="match status" value="1"/>
</dbReference>
<comment type="caution">
    <text evidence="2">The sequence shown here is derived from an EMBL/GenBank/DDBJ whole genome shotgun (WGS) entry which is preliminary data.</text>
</comment>
<dbReference type="GO" id="GO:0016747">
    <property type="term" value="F:acyltransferase activity, transferring groups other than amino-acyl groups"/>
    <property type="evidence" value="ECO:0007669"/>
    <property type="project" value="InterPro"/>
</dbReference>
<evidence type="ECO:0000313" key="3">
    <source>
        <dbReference type="Proteomes" id="UP000271624"/>
    </source>
</evidence>
<dbReference type="Pfam" id="PF08445">
    <property type="entry name" value="FR47"/>
    <property type="match status" value="1"/>
</dbReference>
<reference evidence="2" key="2">
    <citation type="journal article" date="2019" name="Genome Biol. Evol.">
        <title>Day and night: Metabolic profiles and evolutionary relationships of six axenic non-marine cyanobacteria.</title>
        <authorList>
            <person name="Will S.E."/>
            <person name="Henke P."/>
            <person name="Boedeker C."/>
            <person name="Huang S."/>
            <person name="Brinkmann H."/>
            <person name="Rohde M."/>
            <person name="Jarek M."/>
            <person name="Friedl T."/>
            <person name="Seufert S."/>
            <person name="Schumacher M."/>
            <person name="Overmann J."/>
            <person name="Neumann-Schaal M."/>
            <person name="Petersen J."/>
        </authorList>
    </citation>
    <scope>NUCLEOTIDE SEQUENCE [LARGE SCALE GENOMIC DNA]</scope>
    <source>
        <strain evidence="2">PCC 7102</strain>
    </source>
</reference>
<proteinExistence type="predicted"/>
<feature type="domain" description="N-acetyltransferase" evidence="1">
    <location>
        <begin position="153"/>
        <end position="297"/>
    </location>
</feature>
<dbReference type="AlphaFoldDB" id="A0A433VW53"/>
<dbReference type="InterPro" id="IPR013653">
    <property type="entry name" value="GCN5-like_dom"/>
</dbReference>
<evidence type="ECO:0000259" key="1">
    <source>
        <dbReference type="PROSITE" id="PS51186"/>
    </source>
</evidence>
<dbReference type="Gene3D" id="3.40.630.30">
    <property type="match status" value="1"/>
</dbReference>
<protein>
    <submittedName>
        <fullName evidence="2">Acetyltransferase</fullName>
    </submittedName>
</protein>
<evidence type="ECO:0000313" key="2">
    <source>
        <dbReference type="EMBL" id="RUT10312.1"/>
    </source>
</evidence>
<sequence>MYFKILIVIYFFIQNQIMKIQRFADARQFYEQVKDYLLQQEAMHNLNLGICNRLVQSPDHYQEQNYLAIVENKSEIIGVVIRNPPFALLLSVMSTIDDVMPLIVSDVHDFYKSLSEVNAPVKESKAFAQAWCDYTGNKYKLKLATRVFQLEKVQQQNSTPGDLRLATAKERELLKSWYEEFCREALEEINVPSDIWVERQLSQNSAYLWYNKSYVSMACRTRSTPNGVAISMVYTPPEYRRQGYASNCVAALSQELLNQGYKYCFLFADLANSTSNHIYQEIGYQAIGEWQEYSFIN</sequence>
<organism evidence="2 3">
    <name type="scientific">Dulcicalothrix desertica PCC 7102</name>
    <dbReference type="NCBI Taxonomy" id="232991"/>
    <lineage>
        <taxon>Bacteria</taxon>
        <taxon>Bacillati</taxon>
        <taxon>Cyanobacteriota</taxon>
        <taxon>Cyanophyceae</taxon>
        <taxon>Nostocales</taxon>
        <taxon>Calotrichaceae</taxon>
        <taxon>Dulcicalothrix</taxon>
    </lineage>
</organism>
<dbReference type="SUPFAM" id="SSF55729">
    <property type="entry name" value="Acyl-CoA N-acyltransferases (Nat)"/>
    <property type="match status" value="1"/>
</dbReference>
<name>A0A433VW53_9CYAN</name>
<dbReference type="Proteomes" id="UP000271624">
    <property type="component" value="Unassembled WGS sequence"/>
</dbReference>
<keyword evidence="2" id="KW-0808">Transferase</keyword>